<keyword evidence="4" id="KW-1185">Reference proteome</keyword>
<proteinExistence type="predicted"/>
<feature type="signal peptide" evidence="2">
    <location>
        <begin position="1"/>
        <end position="21"/>
    </location>
</feature>
<sequence length="222" mass="25049">MGWSAGLWWLVAAVSVAAAAAAAEGEVAAVAAAPRRHAYASMMYMGTPRDYEFYVATRVMMRSLRRLSADADRVVIASLDVPPLWVQALKDDGVKVVSVENLKNPYEKQENFNMRFKLTLNKLYAWSLPSMDVFKNMLHELAVGRENPDGADQGFLASYFPDLLDQPMFHPPANGTKLQGTYRLPLGYQMDASYYCECLYQYDYSTFSNILLVQTNRLDFQI</sequence>
<feature type="chain" id="PRO_5032520563" description="Glucuronosyltransferase PGSIP8" evidence="2">
    <location>
        <begin position="22"/>
        <end position="222"/>
    </location>
</feature>
<evidence type="ECO:0000256" key="1">
    <source>
        <dbReference type="ARBA" id="ARBA00023211"/>
    </source>
</evidence>
<dbReference type="SUPFAM" id="SSF53448">
    <property type="entry name" value="Nucleotide-diphospho-sugar transferases"/>
    <property type="match status" value="1"/>
</dbReference>
<dbReference type="Proteomes" id="UP000604825">
    <property type="component" value="Unassembled WGS sequence"/>
</dbReference>
<evidence type="ECO:0008006" key="5">
    <source>
        <dbReference type="Google" id="ProtNLM"/>
    </source>
</evidence>
<dbReference type="PANTHER" id="PTHR11183">
    <property type="entry name" value="GLYCOGENIN SUBFAMILY MEMBER"/>
    <property type="match status" value="1"/>
</dbReference>
<evidence type="ECO:0000313" key="4">
    <source>
        <dbReference type="Proteomes" id="UP000604825"/>
    </source>
</evidence>
<organism evidence="3 4">
    <name type="scientific">Miscanthus lutarioriparius</name>
    <dbReference type="NCBI Taxonomy" id="422564"/>
    <lineage>
        <taxon>Eukaryota</taxon>
        <taxon>Viridiplantae</taxon>
        <taxon>Streptophyta</taxon>
        <taxon>Embryophyta</taxon>
        <taxon>Tracheophyta</taxon>
        <taxon>Spermatophyta</taxon>
        <taxon>Magnoliopsida</taxon>
        <taxon>Liliopsida</taxon>
        <taxon>Poales</taxon>
        <taxon>Poaceae</taxon>
        <taxon>PACMAD clade</taxon>
        <taxon>Panicoideae</taxon>
        <taxon>Andropogonodae</taxon>
        <taxon>Andropogoneae</taxon>
        <taxon>Saccharinae</taxon>
        <taxon>Miscanthus</taxon>
    </lineage>
</organism>
<dbReference type="Gene3D" id="3.90.550.10">
    <property type="entry name" value="Spore Coat Polysaccharide Biosynthesis Protein SpsA, Chain A"/>
    <property type="match status" value="1"/>
</dbReference>
<reference evidence="3" key="1">
    <citation type="submission" date="2020-10" db="EMBL/GenBank/DDBJ databases">
        <authorList>
            <person name="Han B."/>
            <person name="Lu T."/>
            <person name="Zhao Q."/>
            <person name="Huang X."/>
            <person name="Zhao Y."/>
        </authorList>
    </citation>
    <scope>NUCLEOTIDE SEQUENCE</scope>
</reference>
<comment type="caution">
    <text evidence="3">The sequence shown here is derived from an EMBL/GenBank/DDBJ whole genome shotgun (WGS) entry which is preliminary data.</text>
</comment>
<protein>
    <recommendedName>
        <fullName evidence="5">Glucuronosyltransferase PGSIP8</fullName>
    </recommendedName>
</protein>
<dbReference type="OrthoDB" id="2014201at2759"/>
<name>A0A811QP11_9POAL</name>
<dbReference type="AlphaFoldDB" id="A0A811QP11"/>
<keyword evidence="2" id="KW-0732">Signal</keyword>
<keyword evidence="1" id="KW-0464">Manganese</keyword>
<gene>
    <name evidence="3" type="ORF">NCGR_LOCUS46128</name>
</gene>
<evidence type="ECO:0000256" key="2">
    <source>
        <dbReference type="SAM" id="SignalP"/>
    </source>
</evidence>
<evidence type="ECO:0000313" key="3">
    <source>
        <dbReference type="EMBL" id="CAD6262796.1"/>
    </source>
</evidence>
<dbReference type="InterPro" id="IPR050587">
    <property type="entry name" value="GNT1/Glycosyltrans_8"/>
</dbReference>
<accession>A0A811QP11</accession>
<dbReference type="EMBL" id="CAJGYO010000012">
    <property type="protein sequence ID" value="CAD6262796.1"/>
    <property type="molecule type" value="Genomic_DNA"/>
</dbReference>
<dbReference type="InterPro" id="IPR029044">
    <property type="entry name" value="Nucleotide-diphossugar_trans"/>
</dbReference>